<feature type="transmembrane region" description="Helical" evidence="6">
    <location>
        <begin position="182"/>
        <end position="205"/>
    </location>
</feature>
<dbReference type="PANTHER" id="PTHR45840">
    <property type="entry name" value="RHOMBOID-RELATED PROTEIN"/>
    <property type="match status" value="1"/>
</dbReference>
<dbReference type="Gene3D" id="1.20.1540.10">
    <property type="entry name" value="Rhomboid-like"/>
    <property type="match status" value="1"/>
</dbReference>
<keyword evidence="9" id="KW-1185">Reference proteome</keyword>
<feature type="transmembrane region" description="Helical" evidence="6">
    <location>
        <begin position="120"/>
        <end position="145"/>
    </location>
</feature>
<dbReference type="Proteomes" id="UP001153620">
    <property type="component" value="Chromosome 4"/>
</dbReference>
<evidence type="ECO:0000313" key="8">
    <source>
        <dbReference type="EMBL" id="CAG9810989.1"/>
    </source>
</evidence>
<dbReference type="OrthoDB" id="418595at2759"/>
<evidence type="ECO:0000256" key="2">
    <source>
        <dbReference type="ARBA" id="ARBA00009045"/>
    </source>
</evidence>
<feature type="transmembrane region" description="Helical" evidence="6">
    <location>
        <begin position="212"/>
        <end position="231"/>
    </location>
</feature>
<feature type="transmembrane region" description="Helical" evidence="6">
    <location>
        <begin position="278"/>
        <end position="299"/>
    </location>
</feature>
<evidence type="ECO:0000256" key="4">
    <source>
        <dbReference type="ARBA" id="ARBA00022989"/>
    </source>
</evidence>
<gene>
    <name evidence="8" type="ORF">CHIRRI_LOCUS13799</name>
</gene>
<feature type="transmembrane region" description="Helical" evidence="6">
    <location>
        <begin position="81"/>
        <end position="100"/>
    </location>
</feature>
<reference evidence="8" key="2">
    <citation type="submission" date="2022-10" db="EMBL/GenBank/DDBJ databases">
        <authorList>
            <consortium name="ENA_rothamsted_submissions"/>
            <consortium name="culmorum"/>
            <person name="King R."/>
        </authorList>
    </citation>
    <scope>NUCLEOTIDE SEQUENCE</scope>
</reference>
<feature type="transmembrane region" description="Helical" evidence="6">
    <location>
        <begin position="243"/>
        <end position="263"/>
    </location>
</feature>
<dbReference type="AlphaFoldDB" id="A0A9N9WYH1"/>
<dbReference type="Pfam" id="PF01694">
    <property type="entry name" value="Rhomboid"/>
    <property type="match status" value="1"/>
</dbReference>
<dbReference type="InterPro" id="IPR035952">
    <property type="entry name" value="Rhomboid-like_sf"/>
</dbReference>
<name>A0A9N9WYH1_9DIPT</name>
<dbReference type="EMBL" id="OU895880">
    <property type="protein sequence ID" value="CAG9810989.1"/>
    <property type="molecule type" value="Genomic_DNA"/>
</dbReference>
<feature type="transmembrane region" description="Helical" evidence="6">
    <location>
        <begin position="157"/>
        <end position="176"/>
    </location>
</feature>
<dbReference type="GO" id="GO:0004252">
    <property type="term" value="F:serine-type endopeptidase activity"/>
    <property type="evidence" value="ECO:0007669"/>
    <property type="project" value="InterPro"/>
</dbReference>
<comment type="similarity">
    <text evidence="2">Belongs to the peptidase S54 family.</text>
</comment>
<evidence type="ECO:0000256" key="6">
    <source>
        <dbReference type="SAM" id="Phobius"/>
    </source>
</evidence>
<dbReference type="GO" id="GO:0016020">
    <property type="term" value="C:membrane"/>
    <property type="evidence" value="ECO:0007669"/>
    <property type="project" value="UniProtKB-SubCell"/>
</dbReference>
<keyword evidence="4 6" id="KW-1133">Transmembrane helix</keyword>
<dbReference type="InterPro" id="IPR051739">
    <property type="entry name" value="Rhomboid_IM_Serine_Proteases"/>
</dbReference>
<accession>A0A9N9WYH1</accession>
<evidence type="ECO:0000256" key="5">
    <source>
        <dbReference type="ARBA" id="ARBA00023136"/>
    </source>
</evidence>
<evidence type="ECO:0000256" key="1">
    <source>
        <dbReference type="ARBA" id="ARBA00004141"/>
    </source>
</evidence>
<proteinExistence type="inferred from homology"/>
<keyword evidence="3 6" id="KW-0812">Transmembrane</keyword>
<dbReference type="PANTHER" id="PTHR45840:SF10">
    <property type="entry name" value="RHOMBOID PROTEASE"/>
    <property type="match status" value="1"/>
</dbReference>
<dbReference type="FunFam" id="1.20.1540.10:FF:000050">
    <property type="entry name" value="Rhomboid-like protein"/>
    <property type="match status" value="1"/>
</dbReference>
<evidence type="ECO:0000256" key="3">
    <source>
        <dbReference type="ARBA" id="ARBA00022692"/>
    </source>
</evidence>
<protein>
    <recommendedName>
        <fullName evidence="7">Peptidase S54 rhomboid domain-containing protein</fullName>
    </recommendedName>
</protein>
<evidence type="ECO:0000259" key="7">
    <source>
        <dbReference type="Pfam" id="PF01694"/>
    </source>
</evidence>
<dbReference type="SUPFAM" id="SSF144091">
    <property type="entry name" value="Rhomboid-like"/>
    <property type="match status" value="1"/>
</dbReference>
<sequence length="300" mass="34425">MTDKSLIDRLNWMIKVTPQENEKKTQRSWGWGSERKSLTTEEKLYAISNGFVVNEDGFMPRERERKKWKEIIRKCLKKCPWGVPWMMIVFSVVQLFFNTFNSTDRTYQLLAFSSNHKSEIWRFFTYSLLHAGTAHLIINIILQLVISLPLETETGHFRTFFVYFGGVLSGSLAASLNNDGMMMVGASSGIYSLLMSHLAHVYLNFQTISYRCYRIVFVVVLTLSDVIHSLSHCLLNNNEEPKIHIVAHISGAICGILLGFIFYKKSKTDNDDAKGAEYFKLISIACYLTFVCFVIIVHVT</sequence>
<comment type="subcellular location">
    <subcellularLocation>
        <location evidence="1">Membrane</location>
        <topology evidence="1">Multi-pass membrane protein</topology>
    </subcellularLocation>
</comment>
<keyword evidence="5 6" id="KW-0472">Membrane</keyword>
<evidence type="ECO:0000313" key="9">
    <source>
        <dbReference type="Proteomes" id="UP001153620"/>
    </source>
</evidence>
<feature type="domain" description="Peptidase S54 rhomboid" evidence="7">
    <location>
        <begin position="118"/>
        <end position="264"/>
    </location>
</feature>
<organism evidence="8 9">
    <name type="scientific">Chironomus riparius</name>
    <dbReference type="NCBI Taxonomy" id="315576"/>
    <lineage>
        <taxon>Eukaryota</taxon>
        <taxon>Metazoa</taxon>
        <taxon>Ecdysozoa</taxon>
        <taxon>Arthropoda</taxon>
        <taxon>Hexapoda</taxon>
        <taxon>Insecta</taxon>
        <taxon>Pterygota</taxon>
        <taxon>Neoptera</taxon>
        <taxon>Endopterygota</taxon>
        <taxon>Diptera</taxon>
        <taxon>Nematocera</taxon>
        <taxon>Chironomoidea</taxon>
        <taxon>Chironomidae</taxon>
        <taxon>Chironominae</taxon>
        <taxon>Chironomus</taxon>
    </lineage>
</organism>
<dbReference type="InterPro" id="IPR022764">
    <property type="entry name" value="Peptidase_S54_rhomboid_dom"/>
</dbReference>
<reference evidence="8" key="1">
    <citation type="submission" date="2022-01" db="EMBL/GenBank/DDBJ databases">
        <authorList>
            <person name="King R."/>
        </authorList>
    </citation>
    <scope>NUCLEOTIDE SEQUENCE</scope>
</reference>